<sequence>MLKRQGDRLRFLHMAWAFYTGVCILASRTVRDYSNPVGFSANTKGFVVPVGTSSYVVRRFPRTFNEPARSNPLFQLGTEVKRAQNLNASKDPLPPPVTTDK</sequence>
<reference evidence="1 2" key="1">
    <citation type="journal article" date="2019" name="Sci. Rep.">
        <title>Orb-weaving spider Araneus ventricosus genome elucidates the spidroin gene catalogue.</title>
        <authorList>
            <person name="Kono N."/>
            <person name="Nakamura H."/>
            <person name="Ohtoshi R."/>
            <person name="Moran D.A.P."/>
            <person name="Shinohara A."/>
            <person name="Yoshida Y."/>
            <person name="Fujiwara M."/>
            <person name="Mori M."/>
            <person name="Tomita M."/>
            <person name="Arakawa K."/>
        </authorList>
    </citation>
    <scope>NUCLEOTIDE SEQUENCE [LARGE SCALE GENOMIC DNA]</scope>
</reference>
<dbReference type="EMBL" id="BGPR01000002">
    <property type="protein sequence ID" value="GBL73029.1"/>
    <property type="molecule type" value="Genomic_DNA"/>
</dbReference>
<protein>
    <submittedName>
        <fullName evidence="1">Uncharacterized protein</fullName>
    </submittedName>
</protein>
<comment type="caution">
    <text evidence="1">The sequence shown here is derived from an EMBL/GenBank/DDBJ whole genome shotgun (WGS) entry which is preliminary data.</text>
</comment>
<keyword evidence="2" id="KW-1185">Reference proteome</keyword>
<name>A0A4Y2A0X8_ARAVE</name>
<dbReference type="AlphaFoldDB" id="A0A4Y2A0X8"/>
<organism evidence="1 2">
    <name type="scientific">Araneus ventricosus</name>
    <name type="common">Orbweaver spider</name>
    <name type="synonym">Epeira ventricosa</name>
    <dbReference type="NCBI Taxonomy" id="182803"/>
    <lineage>
        <taxon>Eukaryota</taxon>
        <taxon>Metazoa</taxon>
        <taxon>Ecdysozoa</taxon>
        <taxon>Arthropoda</taxon>
        <taxon>Chelicerata</taxon>
        <taxon>Arachnida</taxon>
        <taxon>Araneae</taxon>
        <taxon>Araneomorphae</taxon>
        <taxon>Entelegynae</taxon>
        <taxon>Araneoidea</taxon>
        <taxon>Araneidae</taxon>
        <taxon>Araneus</taxon>
    </lineage>
</organism>
<accession>A0A4Y2A0X8</accession>
<proteinExistence type="predicted"/>
<evidence type="ECO:0000313" key="2">
    <source>
        <dbReference type="Proteomes" id="UP000499080"/>
    </source>
</evidence>
<gene>
    <name evidence="1" type="ORF">AVEN_128193_1</name>
</gene>
<dbReference type="Proteomes" id="UP000499080">
    <property type="component" value="Unassembled WGS sequence"/>
</dbReference>
<evidence type="ECO:0000313" key="1">
    <source>
        <dbReference type="EMBL" id="GBL73029.1"/>
    </source>
</evidence>